<evidence type="ECO:0000313" key="3">
    <source>
        <dbReference type="EMBL" id="GAA3714596.1"/>
    </source>
</evidence>
<evidence type="ECO:0000259" key="2">
    <source>
        <dbReference type="Pfam" id="PF22725"/>
    </source>
</evidence>
<accession>A0ABP7E7X8</accession>
<dbReference type="Pfam" id="PF22725">
    <property type="entry name" value="GFO_IDH_MocA_C3"/>
    <property type="match status" value="1"/>
</dbReference>
<protein>
    <submittedName>
        <fullName evidence="3">Gfo/Idh/MocA family oxidoreductase</fullName>
    </submittedName>
</protein>
<reference evidence="4" key="1">
    <citation type="journal article" date="2019" name="Int. J. Syst. Evol. Microbiol.">
        <title>The Global Catalogue of Microorganisms (GCM) 10K type strain sequencing project: providing services to taxonomists for standard genome sequencing and annotation.</title>
        <authorList>
            <consortium name="The Broad Institute Genomics Platform"/>
            <consortium name="The Broad Institute Genome Sequencing Center for Infectious Disease"/>
            <person name="Wu L."/>
            <person name="Ma J."/>
        </authorList>
    </citation>
    <scope>NUCLEOTIDE SEQUENCE [LARGE SCALE GENOMIC DNA]</scope>
    <source>
        <strain evidence="4">JCM 16548</strain>
    </source>
</reference>
<evidence type="ECO:0000259" key="1">
    <source>
        <dbReference type="Pfam" id="PF01408"/>
    </source>
</evidence>
<evidence type="ECO:0000313" key="4">
    <source>
        <dbReference type="Proteomes" id="UP001500051"/>
    </source>
</evidence>
<dbReference type="InterPro" id="IPR000683">
    <property type="entry name" value="Gfo/Idh/MocA-like_OxRdtase_N"/>
</dbReference>
<dbReference type="SUPFAM" id="SSF51735">
    <property type="entry name" value="NAD(P)-binding Rossmann-fold domains"/>
    <property type="match status" value="1"/>
</dbReference>
<dbReference type="EMBL" id="BAAAYX010000020">
    <property type="protein sequence ID" value="GAA3714596.1"/>
    <property type="molecule type" value="Genomic_DNA"/>
</dbReference>
<dbReference type="InterPro" id="IPR052515">
    <property type="entry name" value="Gfo/Idh/MocA_Oxidoreductase"/>
</dbReference>
<proteinExistence type="predicted"/>
<dbReference type="Proteomes" id="UP001500051">
    <property type="component" value="Unassembled WGS sequence"/>
</dbReference>
<dbReference type="SUPFAM" id="SSF55347">
    <property type="entry name" value="Glyceraldehyde-3-phosphate dehydrogenase-like, C-terminal domain"/>
    <property type="match status" value="1"/>
</dbReference>
<sequence>MSAPTTNESGTLRAGVIGLGWAGQQHMDAYAQLDGVELVALAGLEPDKLALLGDQYGVPPERRFGDWSELVAADCVDVVSVATPNNLHAPVTVAALDAGLHVLSEKPMADTGAAAQTMVDAARRNSQVLDITFNHRRRGDVQALKQVVASGVLGDIYYAKAGWLRKEGIPGLGSWFTQQSASGGGPLMDIGVHMLDMALFLLGEPDVTSATASTYAEFGPRGQGASAYGPWAKTDGATPDFDVEDLATAFLRLGGGGTLLLESSWAQWIPYDQCYVTLYGTEGGASIEWGGFPATYRKLGIWTQKDGVPAELTPYVPEDGQHLQAVTDFVSAVRAGANVEHDGSEALARARVVDACYASAAQRQEISLGS</sequence>
<dbReference type="InterPro" id="IPR036291">
    <property type="entry name" value="NAD(P)-bd_dom_sf"/>
</dbReference>
<keyword evidence="4" id="KW-1185">Reference proteome</keyword>
<name>A0ABP7E7X8_9ACTN</name>
<feature type="domain" description="GFO/IDH/MocA-like oxidoreductase" evidence="2">
    <location>
        <begin position="141"/>
        <end position="285"/>
    </location>
</feature>
<feature type="domain" description="Gfo/Idh/MocA-like oxidoreductase N-terminal" evidence="1">
    <location>
        <begin position="12"/>
        <end position="130"/>
    </location>
</feature>
<gene>
    <name evidence="3" type="ORF">GCM10022204_37180</name>
</gene>
<dbReference type="Gene3D" id="3.30.360.10">
    <property type="entry name" value="Dihydrodipicolinate Reductase, domain 2"/>
    <property type="match status" value="1"/>
</dbReference>
<dbReference type="PANTHER" id="PTHR43249">
    <property type="entry name" value="UDP-N-ACETYL-2-AMINO-2-DEOXY-D-GLUCURONATE OXIDASE"/>
    <property type="match status" value="1"/>
</dbReference>
<dbReference type="PANTHER" id="PTHR43249:SF1">
    <property type="entry name" value="D-GLUCOSIDE 3-DEHYDROGENASE"/>
    <property type="match status" value="1"/>
</dbReference>
<organism evidence="3 4">
    <name type="scientific">Microlunatus aurantiacus</name>
    <dbReference type="NCBI Taxonomy" id="446786"/>
    <lineage>
        <taxon>Bacteria</taxon>
        <taxon>Bacillati</taxon>
        <taxon>Actinomycetota</taxon>
        <taxon>Actinomycetes</taxon>
        <taxon>Propionibacteriales</taxon>
        <taxon>Propionibacteriaceae</taxon>
        <taxon>Microlunatus</taxon>
    </lineage>
</organism>
<comment type="caution">
    <text evidence="3">The sequence shown here is derived from an EMBL/GenBank/DDBJ whole genome shotgun (WGS) entry which is preliminary data.</text>
</comment>
<dbReference type="InterPro" id="IPR055170">
    <property type="entry name" value="GFO_IDH_MocA-like_dom"/>
</dbReference>
<dbReference type="Gene3D" id="3.40.50.720">
    <property type="entry name" value="NAD(P)-binding Rossmann-like Domain"/>
    <property type="match status" value="1"/>
</dbReference>
<dbReference type="RefSeq" id="WP_344813957.1">
    <property type="nucleotide sequence ID" value="NZ_BAAAYX010000020.1"/>
</dbReference>
<dbReference type="Pfam" id="PF01408">
    <property type="entry name" value="GFO_IDH_MocA"/>
    <property type="match status" value="1"/>
</dbReference>